<dbReference type="EMBL" id="JRRC01091166">
    <property type="protein sequence ID" value="KHF99708.1"/>
    <property type="molecule type" value="Genomic_DNA"/>
</dbReference>
<evidence type="ECO:0000256" key="1">
    <source>
        <dbReference type="SAM" id="MobiDB-lite"/>
    </source>
</evidence>
<gene>
    <name evidence="2" type="ORF">F383_19087</name>
</gene>
<name>A0A0B0MJT1_GOSAR</name>
<sequence>MIESIGLRNTKSGPRSGKGQASRLNPTSRPLFCHQDSIRDQGTSEASITLSPKDLVINVG</sequence>
<keyword evidence="3" id="KW-1185">Reference proteome</keyword>
<reference evidence="3" key="1">
    <citation type="submission" date="2014-09" db="EMBL/GenBank/DDBJ databases">
        <authorList>
            <person name="Mudge J."/>
            <person name="Ramaraj T."/>
            <person name="Lindquist I.E."/>
            <person name="Bharti A.K."/>
            <person name="Sundararajan A."/>
            <person name="Cameron C.T."/>
            <person name="Woodward J.E."/>
            <person name="May G.D."/>
            <person name="Brubaker C."/>
            <person name="Broadhvest J."/>
            <person name="Wilkins T.A."/>
        </authorList>
    </citation>
    <scope>NUCLEOTIDE SEQUENCE</scope>
    <source>
        <strain evidence="3">cv. AKA8401</strain>
    </source>
</reference>
<evidence type="ECO:0000313" key="2">
    <source>
        <dbReference type="EMBL" id="KHF99708.1"/>
    </source>
</evidence>
<proteinExistence type="predicted"/>
<feature type="region of interest" description="Disordered" evidence="1">
    <location>
        <begin position="1"/>
        <end position="46"/>
    </location>
</feature>
<dbReference type="Proteomes" id="UP000032142">
    <property type="component" value="Unassembled WGS sequence"/>
</dbReference>
<organism evidence="2 3">
    <name type="scientific">Gossypium arboreum</name>
    <name type="common">Tree cotton</name>
    <name type="synonym">Gossypium nanking</name>
    <dbReference type="NCBI Taxonomy" id="29729"/>
    <lineage>
        <taxon>Eukaryota</taxon>
        <taxon>Viridiplantae</taxon>
        <taxon>Streptophyta</taxon>
        <taxon>Embryophyta</taxon>
        <taxon>Tracheophyta</taxon>
        <taxon>Spermatophyta</taxon>
        <taxon>Magnoliopsida</taxon>
        <taxon>eudicotyledons</taxon>
        <taxon>Gunneridae</taxon>
        <taxon>Pentapetalae</taxon>
        <taxon>rosids</taxon>
        <taxon>malvids</taxon>
        <taxon>Malvales</taxon>
        <taxon>Malvaceae</taxon>
        <taxon>Malvoideae</taxon>
        <taxon>Gossypium</taxon>
    </lineage>
</organism>
<evidence type="ECO:0000313" key="3">
    <source>
        <dbReference type="Proteomes" id="UP000032142"/>
    </source>
</evidence>
<protein>
    <submittedName>
        <fullName evidence="2">Uncharacterized protein</fullName>
    </submittedName>
</protein>
<accession>A0A0B0MJT1</accession>
<comment type="caution">
    <text evidence="2">The sequence shown here is derived from an EMBL/GenBank/DDBJ whole genome shotgun (WGS) entry which is preliminary data.</text>
</comment>
<dbReference type="AlphaFoldDB" id="A0A0B0MJT1"/>